<name>A0A7G2C6L4_9TRYP</name>
<dbReference type="AlphaFoldDB" id="A0A7G2C6L4"/>
<dbReference type="EMBL" id="LR877149">
    <property type="protein sequence ID" value="CAD2215468.1"/>
    <property type="molecule type" value="Genomic_DNA"/>
</dbReference>
<evidence type="ECO:0000313" key="1">
    <source>
        <dbReference type="EMBL" id="CAD2215468.1"/>
    </source>
</evidence>
<sequence>MELVSATGDERFAQCASVMDVVQRIAEHNPQDRRIDQLKKTFNLTDTAVLVATVKGAIVGRRLSSMTSLVGPPPPLSKPSFFQRSKIPTVVYRVMVETLLENGLREEAASYVPGIAQDPGCRVEWYLRIGAPIMAIEAGYEGEAPLLIETVMRKFPHHPKVQQEGEKYLRMLGGGG</sequence>
<protein>
    <submittedName>
        <fullName evidence="1">Uncharacterized protein</fullName>
    </submittedName>
</protein>
<evidence type="ECO:0000313" key="2">
    <source>
        <dbReference type="Proteomes" id="UP000515908"/>
    </source>
</evidence>
<accession>A0A7G2C6L4</accession>
<reference evidence="1 2" key="1">
    <citation type="submission" date="2020-08" db="EMBL/GenBank/DDBJ databases">
        <authorList>
            <person name="Newling K."/>
            <person name="Davey J."/>
            <person name="Forrester S."/>
        </authorList>
    </citation>
    <scope>NUCLEOTIDE SEQUENCE [LARGE SCALE GENOMIC DNA]</scope>
    <source>
        <strain evidence="2">Crithidia deanei Carvalho (ATCC PRA-265)</strain>
    </source>
</reference>
<proteinExistence type="predicted"/>
<organism evidence="1 2">
    <name type="scientific">Angomonas deanei</name>
    <dbReference type="NCBI Taxonomy" id="59799"/>
    <lineage>
        <taxon>Eukaryota</taxon>
        <taxon>Discoba</taxon>
        <taxon>Euglenozoa</taxon>
        <taxon>Kinetoplastea</taxon>
        <taxon>Metakinetoplastina</taxon>
        <taxon>Trypanosomatida</taxon>
        <taxon>Trypanosomatidae</taxon>
        <taxon>Strigomonadinae</taxon>
        <taxon>Angomonas</taxon>
    </lineage>
</organism>
<dbReference type="Proteomes" id="UP000515908">
    <property type="component" value="Chromosome 05"/>
</dbReference>
<dbReference type="VEuPathDB" id="TriTrypDB:ADEAN_000292300"/>
<keyword evidence="2" id="KW-1185">Reference proteome</keyword>
<gene>
    <name evidence="1" type="ORF">ADEAN_000292300</name>
</gene>